<dbReference type="Pfam" id="PF05922">
    <property type="entry name" value="Inhibitor_I9"/>
    <property type="match status" value="1"/>
</dbReference>
<dbReference type="OrthoDB" id="687377at2759"/>
<organism evidence="3 4">
    <name type="scientific">Miscanthus lutarioriparius</name>
    <dbReference type="NCBI Taxonomy" id="422564"/>
    <lineage>
        <taxon>Eukaryota</taxon>
        <taxon>Viridiplantae</taxon>
        <taxon>Streptophyta</taxon>
        <taxon>Embryophyta</taxon>
        <taxon>Tracheophyta</taxon>
        <taxon>Spermatophyta</taxon>
        <taxon>Magnoliopsida</taxon>
        <taxon>Liliopsida</taxon>
        <taxon>Poales</taxon>
        <taxon>Poaceae</taxon>
        <taxon>PACMAD clade</taxon>
        <taxon>Panicoideae</taxon>
        <taxon>Andropogonodae</taxon>
        <taxon>Andropogoneae</taxon>
        <taxon>Saccharinae</taxon>
        <taxon>Miscanthus</taxon>
    </lineage>
</organism>
<dbReference type="PANTHER" id="PTHR48222">
    <property type="entry name" value="PROTEINASE INHIBITOR, PROPEPTIDE"/>
    <property type="match status" value="1"/>
</dbReference>
<dbReference type="InterPro" id="IPR010259">
    <property type="entry name" value="S8pro/Inhibitor_I9"/>
</dbReference>
<gene>
    <name evidence="3" type="ORF">NCGR_LOCUS24701</name>
</gene>
<comment type="caution">
    <text evidence="3">The sequence shown here is derived from an EMBL/GenBank/DDBJ whole genome shotgun (WGS) entry which is preliminary data.</text>
</comment>
<feature type="chain" id="PRO_5032419485" description="Inhibitor I9 domain-containing protein" evidence="1">
    <location>
        <begin position="28"/>
        <end position="126"/>
    </location>
</feature>
<dbReference type="InterPro" id="IPR037045">
    <property type="entry name" value="S8pro/Inhibitor_I9_sf"/>
</dbReference>
<sequence length="126" mass="13412">MKIALTAVLPPLLLLLIFSPAAMSSSALDPSGPDGHGPGVYIVFVSRADYVDSVDYDLRLLASVVGSKAEAKAALLYHYSSIGFAARLAPEHAHQLSKKDGVAVIKDKTFRIQEDGGLPGFFKENV</sequence>
<dbReference type="PANTHER" id="PTHR48222:SF8">
    <property type="entry name" value="OS01G0730000 PROTEIN"/>
    <property type="match status" value="1"/>
</dbReference>
<dbReference type="Gene3D" id="3.30.70.80">
    <property type="entry name" value="Peptidase S8 propeptide/proteinase inhibitor I9"/>
    <property type="match status" value="1"/>
</dbReference>
<evidence type="ECO:0000313" key="4">
    <source>
        <dbReference type="Proteomes" id="UP000604825"/>
    </source>
</evidence>
<name>A0A811P5B8_9POAL</name>
<feature type="domain" description="Inhibitor I9" evidence="2">
    <location>
        <begin position="59"/>
        <end position="111"/>
    </location>
</feature>
<evidence type="ECO:0000259" key="2">
    <source>
        <dbReference type="Pfam" id="PF05922"/>
    </source>
</evidence>
<accession>A0A811P5B8</accession>
<evidence type="ECO:0000256" key="1">
    <source>
        <dbReference type="SAM" id="SignalP"/>
    </source>
</evidence>
<proteinExistence type="predicted"/>
<dbReference type="AlphaFoldDB" id="A0A811P5B8"/>
<keyword evidence="4" id="KW-1185">Reference proteome</keyword>
<protein>
    <recommendedName>
        <fullName evidence="2">Inhibitor I9 domain-containing protein</fullName>
    </recommendedName>
</protein>
<keyword evidence="1" id="KW-0732">Signal</keyword>
<dbReference type="Proteomes" id="UP000604825">
    <property type="component" value="Unassembled WGS sequence"/>
</dbReference>
<dbReference type="EMBL" id="CAJGYO010000006">
    <property type="protein sequence ID" value="CAD6236949.1"/>
    <property type="molecule type" value="Genomic_DNA"/>
</dbReference>
<reference evidence="3" key="1">
    <citation type="submission" date="2020-10" db="EMBL/GenBank/DDBJ databases">
        <authorList>
            <person name="Han B."/>
            <person name="Lu T."/>
            <person name="Zhao Q."/>
            <person name="Huang X."/>
            <person name="Zhao Y."/>
        </authorList>
    </citation>
    <scope>NUCLEOTIDE SEQUENCE</scope>
</reference>
<evidence type="ECO:0000313" key="3">
    <source>
        <dbReference type="EMBL" id="CAD6236949.1"/>
    </source>
</evidence>
<feature type="signal peptide" evidence="1">
    <location>
        <begin position="1"/>
        <end position="27"/>
    </location>
</feature>